<keyword evidence="3 7" id="KW-0812">Transmembrane</keyword>
<dbReference type="GO" id="GO:0016020">
    <property type="term" value="C:membrane"/>
    <property type="evidence" value="ECO:0007669"/>
    <property type="project" value="UniProtKB-SubCell"/>
</dbReference>
<feature type="transmembrane region" description="Helical" evidence="7">
    <location>
        <begin position="72"/>
        <end position="89"/>
    </location>
</feature>
<dbReference type="PANTHER" id="PTHR30238">
    <property type="entry name" value="MEMBRANE BOUND PREDICTED REDOX MODULATOR"/>
    <property type="match status" value="1"/>
</dbReference>
<proteinExistence type="inferred from homology"/>
<gene>
    <name evidence="8" type="ORF">AVDCRST_MAG88-4189</name>
</gene>
<name>A0A6J4VS95_9BACT</name>
<feature type="transmembrane region" description="Helical" evidence="7">
    <location>
        <begin position="12"/>
        <end position="33"/>
    </location>
</feature>
<dbReference type="PANTHER" id="PTHR30238:SF4">
    <property type="entry name" value="SLL1022 PROTEIN"/>
    <property type="match status" value="1"/>
</dbReference>
<protein>
    <submittedName>
        <fullName evidence="8">Integral membrane protein TerC</fullName>
    </submittedName>
</protein>
<dbReference type="InterPro" id="IPR005496">
    <property type="entry name" value="Integral_membrane_TerC"/>
</dbReference>
<dbReference type="Pfam" id="PF03741">
    <property type="entry name" value="TerC"/>
    <property type="match status" value="1"/>
</dbReference>
<dbReference type="NCBIfam" id="TIGR03717">
    <property type="entry name" value="R_switched_YjbE"/>
    <property type="match status" value="1"/>
</dbReference>
<keyword evidence="4 7" id="KW-1133">Transmembrane helix</keyword>
<feature type="region of interest" description="Disordered" evidence="6">
    <location>
        <begin position="227"/>
        <end position="277"/>
    </location>
</feature>
<evidence type="ECO:0000256" key="7">
    <source>
        <dbReference type="SAM" id="Phobius"/>
    </source>
</evidence>
<accession>A0A6J4VS95</accession>
<evidence type="ECO:0000256" key="4">
    <source>
        <dbReference type="ARBA" id="ARBA00022989"/>
    </source>
</evidence>
<evidence type="ECO:0000256" key="1">
    <source>
        <dbReference type="ARBA" id="ARBA00004141"/>
    </source>
</evidence>
<evidence type="ECO:0000256" key="6">
    <source>
        <dbReference type="SAM" id="MobiDB-lite"/>
    </source>
</evidence>
<feature type="transmembrane region" description="Helical" evidence="7">
    <location>
        <begin position="195"/>
        <end position="216"/>
    </location>
</feature>
<reference evidence="8" key="1">
    <citation type="submission" date="2020-02" db="EMBL/GenBank/DDBJ databases">
        <authorList>
            <person name="Meier V. D."/>
        </authorList>
    </citation>
    <scope>NUCLEOTIDE SEQUENCE</scope>
    <source>
        <strain evidence="8">AVDCRST_MAG88</strain>
    </source>
</reference>
<feature type="transmembrane region" description="Helical" evidence="7">
    <location>
        <begin position="136"/>
        <end position="157"/>
    </location>
</feature>
<keyword evidence="5 7" id="KW-0472">Membrane</keyword>
<comment type="similarity">
    <text evidence="2">Belongs to the TerC family.</text>
</comment>
<dbReference type="InterPro" id="IPR022301">
    <property type="entry name" value="Integral_membrane_YjbE"/>
</dbReference>
<dbReference type="EMBL" id="CADCWM010001043">
    <property type="protein sequence ID" value="CAA9587470.1"/>
    <property type="molecule type" value="Genomic_DNA"/>
</dbReference>
<evidence type="ECO:0000256" key="5">
    <source>
        <dbReference type="ARBA" id="ARBA00023136"/>
    </source>
</evidence>
<dbReference type="AlphaFoldDB" id="A0A6J4VS95"/>
<feature type="transmembrane region" description="Helical" evidence="7">
    <location>
        <begin position="110"/>
        <end position="130"/>
    </location>
</feature>
<comment type="subcellular location">
    <subcellularLocation>
        <location evidence="1">Membrane</location>
        <topology evidence="1">Multi-pass membrane protein</topology>
    </subcellularLocation>
</comment>
<evidence type="ECO:0000256" key="3">
    <source>
        <dbReference type="ARBA" id="ARBA00022692"/>
    </source>
</evidence>
<evidence type="ECO:0000313" key="8">
    <source>
        <dbReference type="EMBL" id="CAA9587470.1"/>
    </source>
</evidence>
<feature type="transmembrane region" description="Helical" evidence="7">
    <location>
        <begin position="45"/>
        <end position="66"/>
    </location>
</feature>
<evidence type="ECO:0000256" key="2">
    <source>
        <dbReference type="ARBA" id="ARBA00007511"/>
    </source>
</evidence>
<feature type="transmembrane region" description="Helical" evidence="7">
    <location>
        <begin position="164"/>
        <end position="183"/>
    </location>
</feature>
<organism evidence="8">
    <name type="scientific">uncultured Thermomicrobiales bacterium</name>
    <dbReference type="NCBI Taxonomy" id="1645740"/>
    <lineage>
        <taxon>Bacteria</taxon>
        <taxon>Pseudomonadati</taxon>
        <taxon>Thermomicrobiota</taxon>
        <taxon>Thermomicrobia</taxon>
        <taxon>Thermomicrobiales</taxon>
        <taxon>environmental samples</taxon>
    </lineage>
</organism>
<sequence length="277" mass="29041">MPEMNLDLLNAIFRIVILDLVLSGDNAVVIGMAARLLPPEQRRMAIIFGAGGAIGLRIIFTALIAVLLGIPLLQAIGGVLLVWIAFRLLRQNDEEHAVKEGRNLGEAIRTIILADVIMSLDNILAVGGAAHGNLWLLLFGLALSMPIILFGSGLVATLMNRFPWLVYLGSGILVYTAVEMVFGDPILTKYLPHSAAVEWIAIVVAVAAVLGLGYWLNARHDPRPPAALHGGHGPASLPDSHIATPADVAGTNGAGVEGEGSRREAGSAGSVGGGARR</sequence>